<feature type="region of interest" description="Disordered" evidence="2">
    <location>
        <begin position="208"/>
        <end position="227"/>
    </location>
</feature>
<evidence type="ECO:0000313" key="4">
    <source>
        <dbReference type="EMBL" id="SCZ92567.1"/>
    </source>
</evidence>
<sequence>MTGLTTDESAHHLLQREVETHLSFFKRRQEIEARYVHDLREVRRLSLEWPIARSGTRGTSSRSLSELTAHKVIVDHIRFAHRLGHKQLALKEVHTDDKDRLAALVPEAWRRAAQLIRDNTLLESQTHAASAEGLSKMVKNLSDFRDNKATRSSAAAGAKLEWGTAPTSSPTSERSRRRIRDELKDNAHADYKVTVARLRKTYERKVEEVQAHESEERERERHEQHQLSLTHIPSYDHVPAQSEHWAAGAEPSASSSNVHAHGGPKTRERADSSTSNRASHENVLGDPSSTSHTVVGSPPGPSASPVFVSGAGSSHAASAYRDPPSSSKGGNVFEQITKRDWSGEKHRINSLARAVGNLAKGNDAGGGNNGGLTSKSGSVRGQKARQISTKLKREAEQADRDYRDGVFRLETLRLHRMRLQMSAQQFLKEYAIEYSATLRDICTSVPAIARLLRSGRDGADTPPPGALVIEPIADGEKFAMVLRAPVPDPPVYYVNYFVGECRSLLFGVSLTDYHSTNPTRLVPLIVQKCIEAVDHSGLQIEGIYRISGKVATVQQIIHEIERDEESFAFRPSDDPAMIGGVLKLYLRQLPLRLFPVTAADRSTYSADFIKDPDACILALARRIRRLGLPHQATLKALCEHLARVVNFESVNKMTASNLGTIFAPVVFGEEEAATLEAAKRNDHMMDILILNHVRIFDGLPAESGKPRSRGASLSSGSAPPPPPSMHAASEQLAHLSVNERHEDEHSMERVIPTSASQGEFGTLGIVRLFAFSCRHRDNYPTAMENGGSYDSVFRLYQDNTISLLPHGRPRSSQATSSPLARHHFETVHPPILLPTSPTRNITAPSPSMDSVDQVALSSSSVNDLSAPSPPLSAALGRHVPVPDEDPQRV</sequence>
<evidence type="ECO:0000256" key="2">
    <source>
        <dbReference type="SAM" id="MobiDB-lite"/>
    </source>
</evidence>
<name>A0A2X0LFR7_9BASI</name>
<dbReference type="InterPro" id="IPR050729">
    <property type="entry name" value="Rho-GAP"/>
</dbReference>
<dbReference type="SUPFAM" id="SSF103657">
    <property type="entry name" value="BAR/IMD domain-like"/>
    <property type="match status" value="1"/>
</dbReference>
<feature type="compositionally biased region" description="Polar residues" evidence="2">
    <location>
        <begin position="835"/>
        <end position="863"/>
    </location>
</feature>
<feature type="region of interest" description="Disordered" evidence="2">
    <location>
        <begin position="701"/>
        <end position="729"/>
    </location>
</feature>
<dbReference type="PANTHER" id="PTHR23176">
    <property type="entry name" value="RHO/RAC/CDC GTPASE-ACTIVATING PROTEIN"/>
    <property type="match status" value="1"/>
</dbReference>
<dbReference type="EMBL" id="FMWP01000018">
    <property type="protein sequence ID" value="SCZ92567.1"/>
    <property type="molecule type" value="Genomic_DNA"/>
</dbReference>
<evidence type="ECO:0000259" key="3">
    <source>
        <dbReference type="PROSITE" id="PS50238"/>
    </source>
</evidence>
<feature type="region of interest" description="Disordered" evidence="2">
    <location>
        <begin position="149"/>
        <end position="183"/>
    </location>
</feature>
<dbReference type="PANTHER" id="PTHR23176:SF134">
    <property type="entry name" value="RHO-TYPE GTPASE-ACTIVATING PROTEIN"/>
    <property type="match status" value="1"/>
</dbReference>
<reference evidence="5" key="1">
    <citation type="submission" date="2016-10" db="EMBL/GenBank/DDBJ databases">
        <authorList>
            <person name="Jeantristanb JTB J.-T."/>
            <person name="Ricardo R."/>
        </authorList>
    </citation>
    <scope>NUCLEOTIDE SEQUENCE [LARGE SCALE GENOMIC DNA]</scope>
</reference>
<dbReference type="InterPro" id="IPR008936">
    <property type="entry name" value="Rho_GTPase_activation_prot"/>
</dbReference>
<dbReference type="OrthoDB" id="79452at2759"/>
<feature type="region of interest" description="Disordered" evidence="2">
    <location>
        <begin position="360"/>
        <end position="383"/>
    </location>
</feature>
<dbReference type="CDD" id="cd00159">
    <property type="entry name" value="RhoGAP"/>
    <property type="match status" value="1"/>
</dbReference>
<keyword evidence="1" id="KW-0343">GTPase activation</keyword>
<feature type="compositionally biased region" description="Basic and acidic residues" evidence="2">
    <location>
        <begin position="208"/>
        <end position="225"/>
    </location>
</feature>
<dbReference type="InterPro" id="IPR027267">
    <property type="entry name" value="AH/BAR_dom_sf"/>
</dbReference>
<dbReference type="GO" id="GO:0005096">
    <property type="term" value="F:GTPase activator activity"/>
    <property type="evidence" value="ECO:0007669"/>
    <property type="project" value="UniProtKB-KW"/>
</dbReference>
<gene>
    <name evidence="4" type="ORF">BZ3500_MVSOF-1268-A1-R1_CHR5-2G07985</name>
</gene>
<dbReference type="STRING" id="289078.A0A2X0LFR7"/>
<protein>
    <submittedName>
        <fullName evidence="4">BZ3500_MvSof-1268-A1-R1_Chr5-2g07985 protein</fullName>
    </submittedName>
</protein>
<dbReference type="Gene3D" id="1.20.1270.60">
    <property type="entry name" value="Arfaptin homology (AH) domain/BAR domain"/>
    <property type="match status" value="1"/>
</dbReference>
<organism evidence="4 5">
    <name type="scientific">Microbotryum saponariae</name>
    <dbReference type="NCBI Taxonomy" id="289078"/>
    <lineage>
        <taxon>Eukaryota</taxon>
        <taxon>Fungi</taxon>
        <taxon>Dikarya</taxon>
        <taxon>Basidiomycota</taxon>
        <taxon>Pucciniomycotina</taxon>
        <taxon>Microbotryomycetes</taxon>
        <taxon>Microbotryales</taxon>
        <taxon>Microbotryaceae</taxon>
        <taxon>Microbotryum</taxon>
    </lineage>
</organism>
<feature type="domain" description="Rho-GAP" evidence="3">
    <location>
        <begin position="508"/>
        <end position="696"/>
    </location>
</feature>
<dbReference type="SUPFAM" id="SSF48350">
    <property type="entry name" value="GTPase activation domain, GAP"/>
    <property type="match status" value="1"/>
</dbReference>
<feature type="region of interest" description="Disordered" evidence="2">
    <location>
        <begin position="242"/>
        <end position="332"/>
    </location>
</feature>
<dbReference type="SMART" id="SM00324">
    <property type="entry name" value="RhoGAP"/>
    <property type="match status" value="1"/>
</dbReference>
<keyword evidence="5" id="KW-1185">Reference proteome</keyword>
<dbReference type="Gene3D" id="1.10.555.10">
    <property type="entry name" value="Rho GTPase activation protein"/>
    <property type="match status" value="1"/>
</dbReference>
<feature type="compositionally biased region" description="Low complexity" evidence="2">
    <location>
        <begin position="303"/>
        <end position="319"/>
    </location>
</feature>
<feature type="region of interest" description="Disordered" evidence="2">
    <location>
        <begin position="826"/>
        <end position="889"/>
    </location>
</feature>
<dbReference type="InterPro" id="IPR000198">
    <property type="entry name" value="RhoGAP_dom"/>
</dbReference>
<accession>A0A2X0LFR7</accession>
<evidence type="ECO:0000313" key="5">
    <source>
        <dbReference type="Proteomes" id="UP000249723"/>
    </source>
</evidence>
<dbReference type="GO" id="GO:0005737">
    <property type="term" value="C:cytoplasm"/>
    <property type="evidence" value="ECO:0007669"/>
    <property type="project" value="TreeGrafter"/>
</dbReference>
<dbReference type="GO" id="GO:0007165">
    <property type="term" value="P:signal transduction"/>
    <property type="evidence" value="ECO:0007669"/>
    <property type="project" value="InterPro"/>
</dbReference>
<evidence type="ECO:0000256" key="1">
    <source>
        <dbReference type="ARBA" id="ARBA00022468"/>
    </source>
</evidence>
<dbReference type="PROSITE" id="PS50238">
    <property type="entry name" value="RHOGAP"/>
    <property type="match status" value="1"/>
</dbReference>
<dbReference type="AlphaFoldDB" id="A0A2X0LFR7"/>
<dbReference type="Pfam" id="PF00620">
    <property type="entry name" value="RhoGAP"/>
    <property type="match status" value="1"/>
</dbReference>
<proteinExistence type="predicted"/>
<dbReference type="Proteomes" id="UP000249723">
    <property type="component" value="Unassembled WGS sequence"/>
</dbReference>